<gene>
    <name evidence="1" type="ORF">AAH949_05990</name>
</gene>
<organism evidence="1">
    <name type="scientific">Campylobacter sp. CCS1377</name>
    <dbReference type="NCBI Taxonomy" id="3158229"/>
    <lineage>
        <taxon>Bacteria</taxon>
        <taxon>Pseudomonadati</taxon>
        <taxon>Campylobacterota</taxon>
        <taxon>Epsilonproteobacteria</taxon>
        <taxon>Campylobacterales</taxon>
        <taxon>Campylobacteraceae</taxon>
        <taxon>Campylobacter</taxon>
    </lineage>
</organism>
<dbReference type="AlphaFoldDB" id="A0AAU7E683"/>
<name>A0AAU7E683_9BACT</name>
<dbReference type="NCBIfam" id="TIGR02167">
    <property type="entry name" value="Liste_lipo_26"/>
    <property type="match status" value="4"/>
</dbReference>
<dbReference type="RefSeq" id="WP_348518226.1">
    <property type="nucleotide sequence ID" value="NZ_CP155620.1"/>
</dbReference>
<protein>
    <submittedName>
        <fullName evidence="1">BspA family leucine-rich repeat surface protein</fullName>
    </submittedName>
</protein>
<dbReference type="Pfam" id="PF03382">
    <property type="entry name" value="DUF285"/>
    <property type="match status" value="4"/>
</dbReference>
<evidence type="ECO:0000313" key="1">
    <source>
        <dbReference type="EMBL" id="XBJ28654.1"/>
    </source>
</evidence>
<accession>A0AAU7E683</accession>
<sequence length="682" mass="79857">MSKKELHEKLIFAIECQDVEGVIEAIREGAEVNDKVINRAYAFLESLEMEYADDKALYAGCTAKNSDQDYIYRIVSRYAKGQKLDTIINTMFNRKTNALKSKGEIITPKNKRELIKLMNKKRQYLGDIDISNIKDFSELFTDVIRTDFGGIELWDTNHVVNMNRMFEKFNFSKIKSGSPLFDWISNMDTSNVSDMGYMFAKSTGFDIDISKWNTSKVLNMSYMFLEAESFNQDISSWDTSNVLCMVHMFDGAKSFKQNIDNWDISGINKDYRKTNEKKYNFLNNEQLCDYKLYENCPTKPKWLMPCKKENGKYKPNTKLALILLAKDKNINLGDIDISNIDDLSLLFINCERDFSGIESWNTSHVVNMSNMFAYSNMNQDIGMWDTSKVTYMDGMFQNTPFNQNINNWNISNVKDLSSMFYCAEDFNQPLDKWDTSRVKSMHYMFYRALKFNQDIGLWNTSKVKDMNHMFSNAESFNQNINNWNVSNVKNMHGMFFYTKKFNQPLDKWDTGKVTNMASMFQSSKRFNQNISSWNVSHVKNFSYMFKKTEDFNQPLNGWDITGTTSLAYMFSHAKSFNSPLNEWDTSKIKDMTGMFQLTEKFNQPLSDWDVSNVETMHAMFSESKSFNQDISSWNLKSIKDLSYFLHKAEAYTYSLKSWRLNKRVVDKYYIVEGTNIEEPTWY</sequence>
<dbReference type="EMBL" id="CP155620">
    <property type="protein sequence ID" value="XBJ28654.1"/>
    <property type="molecule type" value="Genomic_DNA"/>
</dbReference>
<dbReference type="InterPro" id="IPR005046">
    <property type="entry name" value="DUF285"/>
</dbReference>
<reference evidence="1" key="1">
    <citation type="submission" date="2024-05" db="EMBL/GenBank/DDBJ databases">
        <title>Campylobacter coli isolated from environmental waters in Slovenia.</title>
        <authorList>
            <person name="Zautner A.E."/>
            <person name="Bunk B."/>
            <person name="Riedel T."/>
            <person name="Sproeer C."/>
        </authorList>
    </citation>
    <scope>NUCLEOTIDE SEQUENCE</scope>
    <source>
        <strain evidence="1">CCS1377</strain>
    </source>
</reference>
<dbReference type="InterPro" id="IPR011889">
    <property type="entry name" value="Liste_lipo_26"/>
</dbReference>
<proteinExistence type="predicted"/>